<evidence type="ECO:0000313" key="1">
    <source>
        <dbReference type="EMBL" id="MDQ0394028.1"/>
    </source>
</evidence>
<sequence>MRKAPGQHRHRELHDRHRLRHGRAALAAAFLAFAPGPGVADTTWTAARRDGLSLRYDAQAWTEQAPPVPPSLLTLRCIAPVCSPGAVVTFVRDGRRLAMPGFGAFGPGAAAGAAVDLRVQSLTPGSRIRPRRPVEPVVVGAMSGYRGVYDIEDRALAKTGAIVLLLRQAGGTLEARMSAPDLSAGDIAAFERLTDGLDTAR</sequence>
<gene>
    <name evidence="1" type="ORF">J3R73_003820</name>
</gene>
<dbReference type="RefSeq" id="WP_307430325.1">
    <property type="nucleotide sequence ID" value="NZ_JAUSVK010000001.1"/>
</dbReference>
<reference evidence="1 2" key="1">
    <citation type="submission" date="2023-07" db="EMBL/GenBank/DDBJ databases">
        <title>Genomic Encyclopedia of Type Strains, Phase IV (KMG-IV): sequencing the most valuable type-strain genomes for metagenomic binning, comparative biology and taxonomic classification.</title>
        <authorList>
            <person name="Goeker M."/>
        </authorList>
    </citation>
    <scope>NUCLEOTIDE SEQUENCE [LARGE SCALE GENOMIC DNA]</scope>
    <source>
        <strain evidence="1 2">DSM 5896</strain>
    </source>
</reference>
<proteinExistence type="predicted"/>
<dbReference type="Proteomes" id="UP001237448">
    <property type="component" value="Unassembled WGS sequence"/>
</dbReference>
<dbReference type="EMBL" id="JAUSVK010000001">
    <property type="protein sequence ID" value="MDQ0394028.1"/>
    <property type="molecule type" value="Genomic_DNA"/>
</dbReference>
<comment type="caution">
    <text evidence="1">The sequence shown here is derived from an EMBL/GenBank/DDBJ whole genome shotgun (WGS) entry which is preliminary data.</text>
</comment>
<accession>A0ABU0FHF1</accession>
<protein>
    <recommendedName>
        <fullName evidence="3">Invasion associated locus B family protein</fullName>
    </recommendedName>
</protein>
<evidence type="ECO:0000313" key="2">
    <source>
        <dbReference type="Proteomes" id="UP001237448"/>
    </source>
</evidence>
<evidence type="ECO:0008006" key="3">
    <source>
        <dbReference type="Google" id="ProtNLM"/>
    </source>
</evidence>
<keyword evidence="2" id="KW-1185">Reference proteome</keyword>
<name>A0ABU0FHF1_9HYPH</name>
<organism evidence="1 2">
    <name type="scientific">Labrys monachus</name>
    <dbReference type="NCBI Taxonomy" id="217067"/>
    <lineage>
        <taxon>Bacteria</taxon>
        <taxon>Pseudomonadati</taxon>
        <taxon>Pseudomonadota</taxon>
        <taxon>Alphaproteobacteria</taxon>
        <taxon>Hyphomicrobiales</taxon>
        <taxon>Xanthobacteraceae</taxon>
        <taxon>Labrys</taxon>
    </lineage>
</organism>